<dbReference type="SUPFAM" id="SSF53448">
    <property type="entry name" value="Nucleotide-diphospho-sugar transferases"/>
    <property type="match status" value="1"/>
</dbReference>
<keyword evidence="2" id="KW-0548">Nucleotidyltransferase</keyword>
<dbReference type="RefSeq" id="WP_369610796.1">
    <property type="nucleotide sequence ID" value="NZ_AP031322.1"/>
</dbReference>
<dbReference type="EMBL" id="AP031322">
    <property type="protein sequence ID" value="BFH72584.1"/>
    <property type="molecule type" value="Genomic_DNA"/>
</dbReference>
<dbReference type="InterPro" id="IPR050065">
    <property type="entry name" value="GlmU-like"/>
</dbReference>
<protein>
    <submittedName>
        <fullName evidence="5">NDP-sugar synthase</fullName>
    </submittedName>
</protein>
<name>A0AAT9GPF7_9CREN</name>
<dbReference type="InterPro" id="IPR029044">
    <property type="entry name" value="Nucleotide-diphossugar_trans"/>
</dbReference>
<dbReference type="PANTHER" id="PTHR43584">
    <property type="entry name" value="NUCLEOTIDYL TRANSFERASE"/>
    <property type="match status" value="1"/>
</dbReference>
<gene>
    <name evidence="5" type="ORF">SJAV_05280</name>
</gene>
<dbReference type="Pfam" id="PF25087">
    <property type="entry name" value="GMPPB_C"/>
    <property type="match status" value="1"/>
</dbReference>
<dbReference type="InterPro" id="IPR056729">
    <property type="entry name" value="GMPPB_C"/>
</dbReference>
<organism evidence="5">
    <name type="scientific">Sulfurisphaera javensis</name>
    <dbReference type="NCBI Taxonomy" id="2049879"/>
    <lineage>
        <taxon>Archaea</taxon>
        <taxon>Thermoproteota</taxon>
        <taxon>Thermoprotei</taxon>
        <taxon>Sulfolobales</taxon>
        <taxon>Sulfolobaceae</taxon>
        <taxon>Sulfurisphaera</taxon>
    </lineage>
</organism>
<dbReference type="GeneID" id="92353459"/>
<evidence type="ECO:0000259" key="4">
    <source>
        <dbReference type="Pfam" id="PF25087"/>
    </source>
</evidence>
<dbReference type="Gene3D" id="3.90.550.10">
    <property type="entry name" value="Spore Coat Polysaccharide Biosynthesis Protein SpsA, Chain A"/>
    <property type="match status" value="1"/>
</dbReference>
<dbReference type="PANTHER" id="PTHR43584:SF8">
    <property type="entry name" value="N-ACETYLMURAMATE ALPHA-1-PHOSPHATE URIDYLYLTRANSFERASE"/>
    <property type="match status" value="1"/>
</dbReference>
<evidence type="ECO:0000256" key="2">
    <source>
        <dbReference type="ARBA" id="ARBA00022695"/>
    </source>
</evidence>
<evidence type="ECO:0000259" key="3">
    <source>
        <dbReference type="Pfam" id="PF00483"/>
    </source>
</evidence>
<sequence>MQAVILAGGKGEGLLPYTEKYQKETISLLGNLIISYSINGLKKAGINDFVIVTSNKGKNKIEEELSKLSVSAEVIIQKREGINGAIKDGLEKVSDNNVVIAFGDIVAPEEFYVSLINTYLTTGADYVVPLVPVSEGVSTYGLARIEGDKIEITESDSTLALAGAYVIKNEPFDDFLEYLNSRKDKLKYFVWSEKWIDIGYPEDLINAVELLLDNKKSIISDSAEISKTAIIGKGVIIDDNAIIDDYTIIKGPAYIGKNVYIGNFSLIRDYSSIERGAKVGAYCEITHSLIQPEAEIGSKSYLTYTIVGEKAKIGANVITSSYPAKVVRGKVNKLGALISPETEIKHGEILKVGAKI</sequence>
<evidence type="ECO:0000256" key="1">
    <source>
        <dbReference type="ARBA" id="ARBA00022679"/>
    </source>
</evidence>
<feature type="domain" description="Nucleotidyl transferase" evidence="3">
    <location>
        <begin position="3"/>
        <end position="176"/>
    </location>
</feature>
<feature type="domain" description="Mannose-1-phosphate guanyltransferase C-terminal" evidence="4">
    <location>
        <begin position="249"/>
        <end position="319"/>
    </location>
</feature>
<dbReference type="InterPro" id="IPR005835">
    <property type="entry name" value="NTP_transferase_dom"/>
</dbReference>
<dbReference type="Gene3D" id="2.160.10.10">
    <property type="entry name" value="Hexapeptide repeat proteins"/>
    <property type="match status" value="1"/>
</dbReference>
<dbReference type="Pfam" id="PF00483">
    <property type="entry name" value="NTP_transferase"/>
    <property type="match status" value="1"/>
</dbReference>
<dbReference type="KEGG" id="sjv:SJAV_05280"/>
<reference evidence="5" key="1">
    <citation type="submission" date="2024-03" db="EMBL/GenBank/DDBJ databases">
        <title>Complete genome sequence of Sulfurisphaera javensis strain KD-1.</title>
        <authorList>
            <person name="Sakai H."/>
            <person name="Nur N."/>
            <person name="Suwanto A."/>
            <person name="Kurosawa N."/>
        </authorList>
    </citation>
    <scope>NUCLEOTIDE SEQUENCE</scope>
    <source>
        <strain evidence="5">KD-1</strain>
    </source>
</reference>
<keyword evidence="1" id="KW-0808">Transferase</keyword>
<evidence type="ECO:0000313" key="5">
    <source>
        <dbReference type="EMBL" id="BFH72584.1"/>
    </source>
</evidence>
<dbReference type="GO" id="GO:0016779">
    <property type="term" value="F:nucleotidyltransferase activity"/>
    <property type="evidence" value="ECO:0007669"/>
    <property type="project" value="UniProtKB-KW"/>
</dbReference>
<dbReference type="AlphaFoldDB" id="A0AAT9GPF7"/>
<accession>A0AAT9GPF7</accession>
<proteinExistence type="predicted"/>